<evidence type="ECO:0000313" key="1">
    <source>
        <dbReference type="EMBL" id="AEO93379.1"/>
    </source>
</evidence>
<dbReference type="GeneID" id="18563335"/>
<accession>G3MBH9</accession>
<dbReference type="KEGG" id="vg:18563335"/>
<dbReference type="EMBL" id="JN638751">
    <property type="protein sequence ID" value="AEO93379.1"/>
    <property type="molecule type" value="Genomic_DNA"/>
</dbReference>
<gene>
    <name evidence="1" type="primary">117</name>
    <name evidence="1" type="ORF">G_117</name>
</gene>
<sequence>MKKLISKFKSFFERVGELLFKILDRRVSVAKVAKAEDLVISNASLKNIKRGMRKVYNEVYGAREDKK</sequence>
<dbReference type="Proteomes" id="UP000009273">
    <property type="component" value="Segment"/>
</dbReference>
<dbReference type="RefSeq" id="YP_009015420.1">
    <property type="nucleotide sequence ID" value="NC_023719.1"/>
</dbReference>
<name>G3MBH9_9CAUD</name>
<proteinExistence type="predicted"/>
<keyword evidence="2" id="KW-1185">Reference proteome</keyword>
<protein>
    <submittedName>
        <fullName evidence="1">Gp117</fullName>
    </submittedName>
</protein>
<organism evidence="1 2">
    <name type="scientific">Bacillus phage G</name>
    <dbReference type="NCBI Taxonomy" id="2884420"/>
    <lineage>
        <taxon>Viruses</taxon>
        <taxon>Duplodnaviria</taxon>
        <taxon>Heunggongvirae</taxon>
        <taxon>Uroviricota</taxon>
        <taxon>Caudoviricetes</taxon>
        <taxon>Donellivirus</taxon>
        <taxon>Donellivirus gee</taxon>
    </lineage>
</organism>
<reference evidence="1 2" key="1">
    <citation type="submission" date="2011-09" db="EMBL/GenBank/DDBJ databases">
        <authorList>
            <person name="Pope W.H."/>
            <person name="Pedulla M.L."/>
            <person name="Ford M.E."/>
            <person name="Peebles C.L."/>
            <person name="Hatfull G.H."/>
            <person name="Hendrix R.W."/>
        </authorList>
    </citation>
    <scope>NUCLEOTIDE SEQUENCE [LARGE SCALE GENOMIC DNA]</scope>
    <source>
        <strain evidence="1">G</strain>
    </source>
</reference>
<evidence type="ECO:0000313" key="2">
    <source>
        <dbReference type="Proteomes" id="UP000009273"/>
    </source>
</evidence>